<feature type="non-terminal residue" evidence="3">
    <location>
        <position position="1"/>
    </location>
</feature>
<reference evidence="3" key="1">
    <citation type="submission" date="2015-11" db="EMBL/GenBank/DDBJ databases">
        <title>De novo transcriptome assembly of four potential Pierce s Disease insect vectors from Arizona vineyards.</title>
        <authorList>
            <person name="Tassone E.E."/>
        </authorList>
    </citation>
    <scope>NUCLEOTIDE SEQUENCE</scope>
</reference>
<feature type="non-terminal residue" evidence="3">
    <location>
        <position position="150"/>
    </location>
</feature>
<dbReference type="GO" id="GO:1990904">
    <property type="term" value="C:ribonucleoprotein complex"/>
    <property type="evidence" value="ECO:0007669"/>
    <property type="project" value="UniProtKB-KW"/>
</dbReference>
<dbReference type="InterPro" id="IPR036967">
    <property type="entry name" value="Ribosomal_uS11_sf"/>
</dbReference>
<organism evidence="3">
    <name type="scientific">Cuerna arida</name>
    <dbReference type="NCBI Taxonomy" id="1464854"/>
    <lineage>
        <taxon>Eukaryota</taxon>
        <taxon>Metazoa</taxon>
        <taxon>Ecdysozoa</taxon>
        <taxon>Arthropoda</taxon>
        <taxon>Hexapoda</taxon>
        <taxon>Insecta</taxon>
        <taxon>Pterygota</taxon>
        <taxon>Neoptera</taxon>
        <taxon>Paraneoptera</taxon>
        <taxon>Hemiptera</taxon>
        <taxon>Auchenorrhyncha</taxon>
        <taxon>Membracoidea</taxon>
        <taxon>Cicadellidae</taxon>
        <taxon>Cicadellinae</taxon>
        <taxon>Proconiini</taxon>
        <taxon>Cuerna</taxon>
    </lineage>
</organism>
<dbReference type="GO" id="GO:0005840">
    <property type="term" value="C:ribosome"/>
    <property type="evidence" value="ECO:0007669"/>
    <property type="project" value="UniProtKB-KW"/>
</dbReference>
<proteinExistence type="predicted"/>
<accession>A0A1B6GMW8</accession>
<evidence type="ECO:0000256" key="1">
    <source>
        <dbReference type="ARBA" id="ARBA00022980"/>
    </source>
</evidence>
<sequence>NLELMTIGYKPSGYFLEKPGRIFWHRLNLRERSKGVTAWVEHFENGPIITVSTSDWVLRKHLYSHSDVSAYKALATVLADRCQLIGLSRVQNFIGADSKSEKVATFLATLQDCGLILQELDRYRPPMENEFRFQPKYWNSQYFGWNRDSF</sequence>
<protein>
    <submittedName>
        <fullName evidence="3">Uncharacterized protein</fullName>
    </submittedName>
</protein>
<dbReference type="SUPFAM" id="SSF53137">
    <property type="entry name" value="Translational machinery components"/>
    <property type="match status" value="1"/>
</dbReference>
<keyword evidence="2" id="KW-0687">Ribonucleoprotein</keyword>
<dbReference type="Gene3D" id="3.30.420.80">
    <property type="entry name" value="Ribosomal protein S11"/>
    <property type="match status" value="1"/>
</dbReference>
<name>A0A1B6GMW8_9HEMI</name>
<keyword evidence="1" id="KW-0689">Ribosomal protein</keyword>
<evidence type="ECO:0000256" key="2">
    <source>
        <dbReference type="ARBA" id="ARBA00023274"/>
    </source>
</evidence>
<dbReference type="EMBL" id="GECZ01006029">
    <property type="protein sequence ID" value="JAS63740.1"/>
    <property type="molecule type" value="Transcribed_RNA"/>
</dbReference>
<dbReference type="GO" id="GO:0006412">
    <property type="term" value="P:translation"/>
    <property type="evidence" value="ECO:0007669"/>
    <property type="project" value="InterPro"/>
</dbReference>
<dbReference type="AlphaFoldDB" id="A0A1B6GMW8"/>
<gene>
    <name evidence="3" type="ORF">g.50313</name>
</gene>
<dbReference type="GO" id="GO:0003735">
    <property type="term" value="F:structural constituent of ribosome"/>
    <property type="evidence" value="ECO:0007669"/>
    <property type="project" value="InterPro"/>
</dbReference>
<evidence type="ECO:0000313" key="3">
    <source>
        <dbReference type="EMBL" id="JAS63740.1"/>
    </source>
</evidence>